<gene>
    <name evidence="2" type="ORF">Fmac_014389</name>
</gene>
<reference evidence="2 3" key="1">
    <citation type="submission" date="2024-08" db="EMBL/GenBank/DDBJ databases">
        <title>Insights into the chromosomal genome structure of Flemingia macrophylla.</title>
        <authorList>
            <person name="Ding Y."/>
            <person name="Zhao Y."/>
            <person name="Bi W."/>
            <person name="Wu M."/>
            <person name="Zhao G."/>
            <person name="Gong Y."/>
            <person name="Li W."/>
            <person name="Zhang P."/>
        </authorList>
    </citation>
    <scope>NUCLEOTIDE SEQUENCE [LARGE SCALE GENOMIC DNA]</scope>
    <source>
        <strain evidence="2">DYQJB</strain>
        <tissue evidence="2">Leaf</tissue>
    </source>
</reference>
<dbReference type="EMBL" id="JBGMDY010000005">
    <property type="protein sequence ID" value="KAL2333176.1"/>
    <property type="molecule type" value="Genomic_DNA"/>
</dbReference>
<comment type="caution">
    <text evidence="2">The sequence shown here is derived from an EMBL/GenBank/DDBJ whole genome shotgun (WGS) entry which is preliminary data.</text>
</comment>
<organism evidence="2 3">
    <name type="scientific">Flemingia macrophylla</name>
    <dbReference type="NCBI Taxonomy" id="520843"/>
    <lineage>
        <taxon>Eukaryota</taxon>
        <taxon>Viridiplantae</taxon>
        <taxon>Streptophyta</taxon>
        <taxon>Embryophyta</taxon>
        <taxon>Tracheophyta</taxon>
        <taxon>Spermatophyta</taxon>
        <taxon>Magnoliopsida</taxon>
        <taxon>eudicotyledons</taxon>
        <taxon>Gunneridae</taxon>
        <taxon>Pentapetalae</taxon>
        <taxon>rosids</taxon>
        <taxon>fabids</taxon>
        <taxon>Fabales</taxon>
        <taxon>Fabaceae</taxon>
        <taxon>Papilionoideae</taxon>
        <taxon>50 kb inversion clade</taxon>
        <taxon>NPAAA clade</taxon>
        <taxon>indigoferoid/millettioid clade</taxon>
        <taxon>Phaseoleae</taxon>
        <taxon>Flemingia</taxon>
    </lineage>
</organism>
<dbReference type="InterPro" id="IPR056592">
    <property type="entry name" value="Beta-prop_At3g26010-like"/>
</dbReference>
<name>A0ABD1MBK5_9FABA</name>
<evidence type="ECO:0000313" key="3">
    <source>
        <dbReference type="Proteomes" id="UP001603857"/>
    </source>
</evidence>
<sequence length="370" mass="41336">MKSMEKNENCQTVFTASQGTVVGLVGHYLFENGSSQFAFMDVKSESGVSLDHSLSFSTESFVQTLALCNGLMLLSGFSGDQPCYHLFNPLTKQSLTIPLKTIQGGAARVGLASDGSQDQFEVVLLEACSSKSNAVQLHVFSSDTGKWSSHNPTNITLPSLPEFEFQELGIPPLYSNGALHWEIGGYLMVYKVQGSYCELYEMPNRFVDWAWQSTLTYRRCLCESGGRVYYCYTDFDGVHVWNLLNENENVGVSYHCDHKKFPWKLVHSVKQQMIMSKNQGFCVWEPYDFAPIAYSEQAQTIYLQLPGTVVSYNFDSGSVGSICSYSYPGMDFRCCSFFSSTGNGPYNAQRITGGETKLNLPLEEMEMLSF</sequence>
<proteinExistence type="predicted"/>
<protein>
    <recommendedName>
        <fullName evidence="1">F-box protein At3g26010-like beta-propeller domain-containing protein</fullName>
    </recommendedName>
</protein>
<keyword evidence="3" id="KW-1185">Reference proteome</keyword>
<evidence type="ECO:0000259" key="1">
    <source>
        <dbReference type="Pfam" id="PF24750"/>
    </source>
</evidence>
<dbReference type="Proteomes" id="UP001603857">
    <property type="component" value="Unassembled WGS sequence"/>
</dbReference>
<feature type="domain" description="F-box protein At3g26010-like beta-propeller" evidence="1">
    <location>
        <begin position="60"/>
        <end position="293"/>
    </location>
</feature>
<dbReference type="InterPro" id="IPR055290">
    <property type="entry name" value="At3g26010-like"/>
</dbReference>
<accession>A0ABD1MBK5</accession>
<dbReference type="AlphaFoldDB" id="A0ABD1MBK5"/>
<evidence type="ECO:0000313" key="2">
    <source>
        <dbReference type="EMBL" id="KAL2333176.1"/>
    </source>
</evidence>
<dbReference type="PANTHER" id="PTHR35546">
    <property type="entry name" value="F-BOX PROTEIN INTERACTION DOMAIN PROTEIN-RELATED"/>
    <property type="match status" value="1"/>
</dbReference>
<dbReference type="Pfam" id="PF24750">
    <property type="entry name" value="b-prop_At3g26010-like"/>
    <property type="match status" value="1"/>
</dbReference>
<dbReference type="PANTHER" id="PTHR35546:SF70">
    <property type="entry name" value="F-BOX PROTEIN INTERACTION DOMAIN PROTEIN"/>
    <property type="match status" value="1"/>
</dbReference>